<organism evidence="1">
    <name type="scientific">marine sediment metagenome</name>
    <dbReference type="NCBI Taxonomy" id="412755"/>
    <lineage>
        <taxon>unclassified sequences</taxon>
        <taxon>metagenomes</taxon>
        <taxon>ecological metagenomes</taxon>
    </lineage>
</organism>
<evidence type="ECO:0000313" key="1">
    <source>
        <dbReference type="EMBL" id="KKN07885.1"/>
    </source>
</evidence>
<accession>A0A0F9MKQ5</accession>
<name>A0A0F9MKQ5_9ZZZZ</name>
<proteinExistence type="predicted"/>
<dbReference type="AlphaFoldDB" id="A0A0F9MKQ5"/>
<dbReference type="EMBL" id="LAZR01004516">
    <property type="protein sequence ID" value="KKN07885.1"/>
    <property type="molecule type" value="Genomic_DNA"/>
</dbReference>
<gene>
    <name evidence="1" type="ORF">LCGC14_1062200</name>
</gene>
<reference evidence="1" key="1">
    <citation type="journal article" date="2015" name="Nature">
        <title>Complex archaea that bridge the gap between prokaryotes and eukaryotes.</title>
        <authorList>
            <person name="Spang A."/>
            <person name="Saw J.H."/>
            <person name="Jorgensen S.L."/>
            <person name="Zaremba-Niedzwiedzka K."/>
            <person name="Martijn J."/>
            <person name="Lind A.E."/>
            <person name="van Eijk R."/>
            <person name="Schleper C."/>
            <person name="Guy L."/>
            <person name="Ettema T.J."/>
        </authorList>
    </citation>
    <scope>NUCLEOTIDE SEQUENCE</scope>
</reference>
<protein>
    <submittedName>
        <fullName evidence="1">Uncharacterized protein</fullName>
    </submittedName>
</protein>
<sequence>MTEEQRRSMTSTYQLLYHVSNGFIADNQSTWLLIIGLAETYEFVMRWPDEI</sequence>
<comment type="caution">
    <text evidence="1">The sequence shown here is derived from an EMBL/GenBank/DDBJ whole genome shotgun (WGS) entry which is preliminary data.</text>
</comment>